<dbReference type="PANTHER" id="PTHR31088">
    <property type="entry name" value="MEMBRANE-ASSOCIATED PROTEIN VIPP1, CHLOROPLASTIC"/>
    <property type="match status" value="1"/>
</dbReference>
<proteinExistence type="inferred from homology"/>
<reference evidence="3 4" key="2">
    <citation type="journal article" date="2022" name="Mar. Drugs">
        <title>Bioassay-Guided Fractionation Leads to the Detection of Cholic Acid Generated by the Rare Thalassomonas sp.</title>
        <authorList>
            <person name="Pheiffer F."/>
            <person name="Schneider Y.K."/>
            <person name="Hansen E.H."/>
            <person name="Andersen J.H."/>
            <person name="Isaksson J."/>
            <person name="Busche T."/>
            <person name="R C."/>
            <person name="Kalinowski J."/>
            <person name="Zyl L.V."/>
            <person name="Trindade M."/>
        </authorList>
    </citation>
    <scope>NUCLEOTIDE SEQUENCE [LARGE SCALE GENOMIC DNA]</scope>
    <source>
        <strain evidence="3 4">XOM25</strain>
    </source>
</reference>
<sequence length="220" mass="25594">MGMFSRFTDIINANINSMLDKAEQPEKMIKLIIQEIEETLVEVRAAAAKHIAEKKTLLRQKRSIETSICHWQEKAELAISKDRDDLARSALAEKNKSKEQAQHIQEELDTLEEYLSKVQEDSQRLQDKLTEAKRRQQAYIVRQQSVEVRLKVRQQAAVVNIDEAIAKFERYQQKIDRVEAEIEAYDLTENKDLNSQFRALENDDNIEQELAQLKKKVVNG</sequence>
<dbReference type="KEGG" id="tvd:SG34_025300"/>
<name>A0AAE9Z223_9GAMM</name>
<organism evidence="3 4">
    <name type="scientific">Thalassomonas viridans</name>
    <dbReference type="NCBI Taxonomy" id="137584"/>
    <lineage>
        <taxon>Bacteria</taxon>
        <taxon>Pseudomonadati</taxon>
        <taxon>Pseudomonadota</taxon>
        <taxon>Gammaproteobacteria</taxon>
        <taxon>Alteromonadales</taxon>
        <taxon>Colwelliaceae</taxon>
        <taxon>Thalassomonas</taxon>
    </lineage>
</organism>
<feature type="coiled-coil region" evidence="2">
    <location>
        <begin position="87"/>
        <end position="135"/>
    </location>
</feature>
<feature type="coiled-coil region" evidence="2">
    <location>
        <begin position="161"/>
        <end position="188"/>
    </location>
</feature>
<evidence type="ECO:0000313" key="3">
    <source>
        <dbReference type="EMBL" id="WDE04610.1"/>
    </source>
</evidence>
<evidence type="ECO:0000256" key="2">
    <source>
        <dbReference type="SAM" id="Coils"/>
    </source>
</evidence>
<evidence type="ECO:0000256" key="1">
    <source>
        <dbReference type="ARBA" id="ARBA00043985"/>
    </source>
</evidence>
<dbReference type="InterPro" id="IPR014319">
    <property type="entry name" value="Phageshock_PspA"/>
</dbReference>
<keyword evidence="2" id="KW-0175">Coiled coil</keyword>
<dbReference type="AlphaFoldDB" id="A0AAE9Z223"/>
<dbReference type="PANTHER" id="PTHR31088:SF6">
    <property type="entry name" value="PHAGE SHOCK PROTEIN A"/>
    <property type="match status" value="1"/>
</dbReference>
<gene>
    <name evidence="3" type="primary">pspA</name>
    <name evidence="3" type="ORF">SG34_025300</name>
</gene>
<accession>A0AAE9Z223</accession>
<reference evidence="3 4" key="1">
    <citation type="journal article" date="2015" name="Genome Announc.">
        <title>Draft Genome Sequences of Marine Isolates of Thalassomonas viridans and Thalassomonas actiniarum.</title>
        <authorList>
            <person name="Olonade I."/>
            <person name="van Zyl L.J."/>
            <person name="Trindade M."/>
        </authorList>
    </citation>
    <scope>NUCLEOTIDE SEQUENCE [LARGE SCALE GENOMIC DNA]</scope>
    <source>
        <strain evidence="3 4">XOM25</strain>
    </source>
</reference>
<keyword evidence="4" id="KW-1185">Reference proteome</keyword>
<dbReference type="RefSeq" id="WP_044839204.1">
    <property type="nucleotide sequence ID" value="NZ_CP059733.1"/>
</dbReference>
<dbReference type="InterPro" id="IPR007157">
    <property type="entry name" value="PspA_VIPP1"/>
</dbReference>
<protein>
    <submittedName>
        <fullName evidence="3">Phage shock protein PspA</fullName>
    </submittedName>
</protein>
<dbReference type="Proteomes" id="UP000032352">
    <property type="component" value="Chromosome"/>
</dbReference>
<dbReference type="GO" id="GO:0005829">
    <property type="term" value="C:cytosol"/>
    <property type="evidence" value="ECO:0007669"/>
    <property type="project" value="TreeGrafter"/>
</dbReference>
<evidence type="ECO:0000313" key="4">
    <source>
        <dbReference type="Proteomes" id="UP000032352"/>
    </source>
</evidence>
<dbReference type="Pfam" id="PF04012">
    <property type="entry name" value="PspA_IM30"/>
    <property type="match status" value="1"/>
</dbReference>
<dbReference type="NCBIfam" id="TIGR02977">
    <property type="entry name" value="phageshock_pspA"/>
    <property type="match status" value="1"/>
</dbReference>
<dbReference type="EMBL" id="CP059733">
    <property type="protein sequence ID" value="WDE04610.1"/>
    <property type="molecule type" value="Genomic_DNA"/>
</dbReference>
<comment type="similarity">
    <text evidence="1">Belongs to the PspA/Vipp/IM30 family.</text>
</comment>
<dbReference type="GO" id="GO:0009271">
    <property type="term" value="P:phage shock"/>
    <property type="evidence" value="ECO:0007669"/>
    <property type="project" value="TreeGrafter"/>
</dbReference>